<dbReference type="Pfam" id="PF18962">
    <property type="entry name" value="Por_Secre_tail"/>
    <property type="match status" value="1"/>
</dbReference>
<feature type="domain" description="Secretion system C-terminal sorting" evidence="1">
    <location>
        <begin position="258"/>
        <end position="327"/>
    </location>
</feature>
<dbReference type="Proteomes" id="UP000308181">
    <property type="component" value="Unassembled WGS sequence"/>
</dbReference>
<dbReference type="InterPro" id="IPR026444">
    <property type="entry name" value="Secre_tail"/>
</dbReference>
<accession>A0A4U1C0L1</accession>
<dbReference type="AlphaFoldDB" id="A0A4U1C0L1"/>
<sequence length="329" mass="36743">MKNLFALFIVKILMISVVAAQQIKIASNARLRIAAGTSLIAGNLTFKPTTALTLSGINVLKSATVSNSFADNYVRRVYNLTTTPFLFSGEIKFKYDEAELNGLNESMLKLFAYNGTSWEIAGTSSNNTVGNIVTSSNIMNQNLSEIILANESTLPLKWRMIEATRIQTSVKVEWQTEQEINVKNFDLQRSIDGITWINAKINIPAKNQSNKQQYIYYDEPDFLGTVYYRVKQIDVDGHFSFSNIASASPTKVIEDLLIFPNPTKESFSISGISKLKIENVKLFNNSGSLVTIWKSQDKYNINLLPTGSYNINIQILNGPIISKKLIISN</sequence>
<gene>
    <name evidence="2" type="ORF">FA046_08035</name>
</gene>
<dbReference type="RefSeq" id="WP_136825863.1">
    <property type="nucleotide sequence ID" value="NZ_SWBP01000002.1"/>
</dbReference>
<organism evidence="2 3">
    <name type="scientific">Pedobacter cryophilus</name>
    <dbReference type="NCBI Taxonomy" id="2571271"/>
    <lineage>
        <taxon>Bacteria</taxon>
        <taxon>Pseudomonadati</taxon>
        <taxon>Bacteroidota</taxon>
        <taxon>Sphingobacteriia</taxon>
        <taxon>Sphingobacteriales</taxon>
        <taxon>Sphingobacteriaceae</taxon>
        <taxon>Pedobacter</taxon>
    </lineage>
</organism>
<dbReference type="Gene3D" id="2.60.40.10">
    <property type="entry name" value="Immunoglobulins"/>
    <property type="match status" value="1"/>
</dbReference>
<dbReference type="EMBL" id="SWBP01000002">
    <property type="protein sequence ID" value="TKB99052.1"/>
    <property type="molecule type" value="Genomic_DNA"/>
</dbReference>
<evidence type="ECO:0000313" key="2">
    <source>
        <dbReference type="EMBL" id="TKB99052.1"/>
    </source>
</evidence>
<dbReference type="NCBIfam" id="TIGR04183">
    <property type="entry name" value="Por_Secre_tail"/>
    <property type="match status" value="1"/>
</dbReference>
<evidence type="ECO:0000313" key="3">
    <source>
        <dbReference type="Proteomes" id="UP000308181"/>
    </source>
</evidence>
<protein>
    <submittedName>
        <fullName evidence="2">T9SS type A sorting domain-containing protein</fullName>
    </submittedName>
</protein>
<dbReference type="InterPro" id="IPR013783">
    <property type="entry name" value="Ig-like_fold"/>
</dbReference>
<evidence type="ECO:0000259" key="1">
    <source>
        <dbReference type="Pfam" id="PF18962"/>
    </source>
</evidence>
<name>A0A4U1C0L1_9SPHI</name>
<reference evidence="2 3" key="1">
    <citation type="submission" date="2019-04" db="EMBL/GenBank/DDBJ databases">
        <title>Pedobacter sp. AR-3-17 sp. nov., isolated from Arctic soil.</title>
        <authorList>
            <person name="Dahal R.H."/>
            <person name="Kim D.-U."/>
        </authorList>
    </citation>
    <scope>NUCLEOTIDE SEQUENCE [LARGE SCALE GENOMIC DNA]</scope>
    <source>
        <strain evidence="2 3">AR-3-17</strain>
    </source>
</reference>
<dbReference type="OrthoDB" id="768268at2"/>
<comment type="caution">
    <text evidence="2">The sequence shown here is derived from an EMBL/GenBank/DDBJ whole genome shotgun (WGS) entry which is preliminary data.</text>
</comment>
<keyword evidence="3" id="KW-1185">Reference proteome</keyword>
<proteinExistence type="predicted"/>